<evidence type="ECO:0000313" key="2">
    <source>
        <dbReference type="Proteomes" id="UP000199766"/>
    </source>
</evidence>
<dbReference type="Proteomes" id="UP000199766">
    <property type="component" value="Unassembled WGS sequence"/>
</dbReference>
<evidence type="ECO:0000313" key="1">
    <source>
        <dbReference type="EMBL" id="SEQ46943.1"/>
    </source>
</evidence>
<name>A0A1H9GAB5_9BURK</name>
<organism evidence="1 2">
    <name type="scientific">Giesbergeria anulus</name>
    <dbReference type="NCBI Taxonomy" id="180197"/>
    <lineage>
        <taxon>Bacteria</taxon>
        <taxon>Pseudomonadati</taxon>
        <taxon>Pseudomonadota</taxon>
        <taxon>Betaproteobacteria</taxon>
        <taxon>Burkholderiales</taxon>
        <taxon>Comamonadaceae</taxon>
        <taxon>Giesbergeria</taxon>
    </lineage>
</organism>
<dbReference type="STRING" id="180197.SAMN02982919_00759"/>
<sequence length="43" mass="4756">MQRTAHIPGTAAHDTPAVLHYKHGPMNWGKVPSLTYSWLGVMP</sequence>
<dbReference type="EMBL" id="FOGD01000001">
    <property type="protein sequence ID" value="SEQ46943.1"/>
    <property type="molecule type" value="Genomic_DNA"/>
</dbReference>
<reference evidence="1 2" key="1">
    <citation type="submission" date="2016-10" db="EMBL/GenBank/DDBJ databases">
        <authorList>
            <person name="de Groot N.N."/>
        </authorList>
    </citation>
    <scope>NUCLEOTIDE SEQUENCE [LARGE SCALE GENOMIC DNA]</scope>
    <source>
        <strain evidence="1 2">ATCC 35958</strain>
    </source>
</reference>
<dbReference type="AlphaFoldDB" id="A0A1H9GAB5"/>
<gene>
    <name evidence="1" type="ORF">SAMN02982919_00759</name>
</gene>
<protein>
    <submittedName>
        <fullName evidence="1">Uncharacterized protein</fullName>
    </submittedName>
</protein>
<proteinExistence type="predicted"/>
<accession>A0A1H9GAB5</accession>
<keyword evidence="2" id="KW-1185">Reference proteome</keyword>